<keyword evidence="4" id="KW-1185">Reference proteome</keyword>
<gene>
    <name evidence="3" type="ORF">BON30_32665</name>
</gene>
<feature type="region of interest" description="Disordered" evidence="1">
    <location>
        <begin position="150"/>
        <end position="173"/>
    </location>
</feature>
<comment type="caution">
    <text evidence="3">The sequence shown here is derived from an EMBL/GenBank/DDBJ whole genome shotgun (WGS) entry which is preliminary data.</text>
</comment>
<reference evidence="4" key="1">
    <citation type="submission" date="2016-11" db="EMBL/GenBank/DDBJ databases">
        <authorList>
            <person name="Shukria A."/>
            <person name="Stevens D.C."/>
        </authorList>
    </citation>
    <scope>NUCLEOTIDE SEQUENCE [LARGE SCALE GENOMIC DNA]</scope>
    <source>
        <strain evidence="4">Cbfe23</strain>
    </source>
</reference>
<feature type="transmembrane region" description="Helical" evidence="2">
    <location>
        <begin position="69"/>
        <end position="88"/>
    </location>
</feature>
<reference evidence="3 4" key="2">
    <citation type="submission" date="2016-12" db="EMBL/GenBank/DDBJ databases">
        <title>Draft Genome Sequence of Cystobacter ferrugineus Strain Cbfe23.</title>
        <authorList>
            <person name="Akbar S."/>
            <person name="Dowd S.E."/>
            <person name="Stevens D.C."/>
        </authorList>
    </citation>
    <scope>NUCLEOTIDE SEQUENCE [LARGE SCALE GENOMIC DNA]</scope>
    <source>
        <strain evidence="3 4">Cbfe23</strain>
    </source>
</reference>
<protein>
    <submittedName>
        <fullName evidence="3">Uncharacterized protein</fullName>
    </submittedName>
</protein>
<accession>A0A1L9B2M2</accession>
<evidence type="ECO:0000313" key="3">
    <source>
        <dbReference type="EMBL" id="OJH36512.1"/>
    </source>
</evidence>
<evidence type="ECO:0000256" key="2">
    <source>
        <dbReference type="SAM" id="Phobius"/>
    </source>
</evidence>
<evidence type="ECO:0000256" key="1">
    <source>
        <dbReference type="SAM" id="MobiDB-lite"/>
    </source>
</evidence>
<dbReference type="AlphaFoldDB" id="A0A1L9B2M2"/>
<organism evidence="3 4">
    <name type="scientific">Cystobacter ferrugineus</name>
    <dbReference type="NCBI Taxonomy" id="83449"/>
    <lineage>
        <taxon>Bacteria</taxon>
        <taxon>Pseudomonadati</taxon>
        <taxon>Myxococcota</taxon>
        <taxon>Myxococcia</taxon>
        <taxon>Myxococcales</taxon>
        <taxon>Cystobacterineae</taxon>
        <taxon>Archangiaceae</taxon>
        <taxon>Cystobacter</taxon>
    </lineage>
</organism>
<keyword evidence="2" id="KW-0812">Transmembrane</keyword>
<feature type="transmembrane region" description="Helical" evidence="2">
    <location>
        <begin position="100"/>
        <end position="121"/>
    </location>
</feature>
<dbReference type="EMBL" id="MPIN01000010">
    <property type="protein sequence ID" value="OJH36512.1"/>
    <property type="molecule type" value="Genomic_DNA"/>
</dbReference>
<keyword evidence="2" id="KW-1133">Transmembrane helix</keyword>
<evidence type="ECO:0000313" key="4">
    <source>
        <dbReference type="Proteomes" id="UP000182229"/>
    </source>
</evidence>
<keyword evidence="2" id="KW-0472">Membrane</keyword>
<dbReference type="Proteomes" id="UP000182229">
    <property type="component" value="Unassembled WGS sequence"/>
</dbReference>
<name>A0A1L9B2M2_9BACT</name>
<proteinExistence type="predicted"/>
<sequence>MVTVAAVMTSQVGCYTTKVVSHARPPSGPESTERQWFMIGGLVPVSDPAGRECKHGFATVESKLSGTDWLINAGLTVAGGIAGGLTCGRAAAANPNDDTGAFLFVGAACAAAFSALVPFMISSRTVEYTCAAGDDGGRGGRLDFMPPRQGYRMAPSQEESAPVPAEAPLARTL</sequence>